<dbReference type="InterPro" id="IPR017961">
    <property type="entry name" value="DNA_pol_Y-fam_little_finger"/>
</dbReference>
<protein>
    <recommendedName>
        <fullName evidence="6">UmuC domain-containing protein</fullName>
    </recommendedName>
</protein>
<name>A0ABP7FA84_9STAP</name>
<dbReference type="PROSITE" id="PS50173">
    <property type="entry name" value="UMUC"/>
    <property type="match status" value="1"/>
</dbReference>
<evidence type="ECO:0000256" key="5">
    <source>
        <dbReference type="ARBA" id="ARBA00023204"/>
    </source>
</evidence>
<evidence type="ECO:0000256" key="2">
    <source>
        <dbReference type="ARBA" id="ARBA00022457"/>
    </source>
</evidence>
<comment type="similarity">
    <text evidence="1">Belongs to the DNA polymerase type-Y family.</text>
</comment>
<evidence type="ECO:0000256" key="4">
    <source>
        <dbReference type="ARBA" id="ARBA00022932"/>
    </source>
</evidence>
<dbReference type="Gene3D" id="3.30.70.270">
    <property type="match status" value="1"/>
</dbReference>
<keyword evidence="2" id="KW-0515">Mutator protein</keyword>
<dbReference type="InterPro" id="IPR024728">
    <property type="entry name" value="PolY_HhH_motif"/>
</dbReference>
<dbReference type="SUPFAM" id="SSF56672">
    <property type="entry name" value="DNA/RNA polymerases"/>
    <property type="match status" value="1"/>
</dbReference>
<dbReference type="Proteomes" id="UP001500920">
    <property type="component" value="Unassembled WGS sequence"/>
</dbReference>
<keyword evidence="3" id="KW-0227">DNA damage</keyword>
<evidence type="ECO:0000256" key="1">
    <source>
        <dbReference type="ARBA" id="ARBA00010945"/>
    </source>
</evidence>
<dbReference type="Pfam" id="PF00817">
    <property type="entry name" value="IMS"/>
    <property type="match status" value="1"/>
</dbReference>
<dbReference type="InterPro" id="IPR001126">
    <property type="entry name" value="UmuC"/>
</dbReference>
<gene>
    <name evidence="7" type="ORF">GCM10022378_22070</name>
</gene>
<keyword evidence="4" id="KW-0239">DNA-directed DNA polymerase</keyword>
<organism evidence="7 8">
    <name type="scientific">Salinicoccus jeotgali</name>
    <dbReference type="NCBI Taxonomy" id="381634"/>
    <lineage>
        <taxon>Bacteria</taxon>
        <taxon>Bacillati</taxon>
        <taxon>Bacillota</taxon>
        <taxon>Bacilli</taxon>
        <taxon>Bacillales</taxon>
        <taxon>Staphylococcaceae</taxon>
        <taxon>Salinicoccus</taxon>
    </lineage>
</organism>
<dbReference type="PANTHER" id="PTHR11076">
    <property type="entry name" value="DNA REPAIR POLYMERASE UMUC / TRANSFERASE FAMILY MEMBER"/>
    <property type="match status" value="1"/>
</dbReference>
<sequence>MDITDSYHLFSNTPKAFAKRLKKEIHDATQIQCAIGIGENLLLSKVALDSEAKRMPDGISEWRYQDVDKKLWNIKPLSKFWGINKKSEIKLNHRGIFSIGNLANYPWQYLKRDFGIIGVDWHLHANGIDESAIRDKHMVHRPSIAKSQVLLRDYKFNELYVILLEHVDEVTYRIRRAKQLARTVSFSIGTKDGKIYRKQFTIKTATNHSNRIVTLIWNHLKKVADPYELYRTVNISLTNLIPDSVMQLSLFDTDANLKEEKLHDTIDKIKRRFGEASILRAISLTDASTLKHRSNLIAGHKK</sequence>
<dbReference type="InterPro" id="IPR043502">
    <property type="entry name" value="DNA/RNA_pol_sf"/>
</dbReference>
<feature type="domain" description="UmuC" evidence="6">
    <location>
        <begin position="19"/>
        <end position="84"/>
    </location>
</feature>
<dbReference type="Gene3D" id="3.30.1490.100">
    <property type="entry name" value="DNA polymerase, Y-family, little finger domain"/>
    <property type="match status" value="1"/>
</dbReference>
<keyword evidence="4" id="KW-0548">Nucleotidyltransferase</keyword>
<evidence type="ECO:0000313" key="8">
    <source>
        <dbReference type="Proteomes" id="UP001500920"/>
    </source>
</evidence>
<keyword evidence="5" id="KW-0234">DNA repair</keyword>
<dbReference type="EMBL" id="BAABCK010000069">
    <property type="protein sequence ID" value="GAA3733358.1"/>
    <property type="molecule type" value="Genomic_DNA"/>
</dbReference>
<comment type="caution">
    <text evidence="7">The sequence shown here is derived from an EMBL/GenBank/DDBJ whole genome shotgun (WGS) entry which is preliminary data.</text>
</comment>
<dbReference type="SUPFAM" id="SSF100879">
    <property type="entry name" value="Lesion bypass DNA polymerase (Y-family), little finger domain"/>
    <property type="match status" value="1"/>
</dbReference>
<accession>A0ABP7FA84</accession>
<evidence type="ECO:0000313" key="7">
    <source>
        <dbReference type="EMBL" id="GAA3733358.1"/>
    </source>
</evidence>
<dbReference type="InterPro" id="IPR043128">
    <property type="entry name" value="Rev_trsase/Diguanyl_cyclase"/>
</dbReference>
<keyword evidence="4" id="KW-0808">Transferase</keyword>
<evidence type="ECO:0000259" key="6">
    <source>
        <dbReference type="PROSITE" id="PS50173"/>
    </source>
</evidence>
<keyword evidence="8" id="KW-1185">Reference proteome</keyword>
<dbReference type="PANTHER" id="PTHR11076:SF35">
    <property type="entry name" value="DNA REPAIR PROTEIN HOMOLOG YOBH"/>
    <property type="match status" value="1"/>
</dbReference>
<dbReference type="Pfam" id="PF11799">
    <property type="entry name" value="IMS_C"/>
    <property type="match status" value="1"/>
</dbReference>
<dbReference type="InterPro" id="IPR050116">
    <property type="entry name" value="DNA_polymerase-Y"/>
</dbReference>
<dbReference type="Gene3D" id="1.10.150.20">
    <property type="entry name" value="5' to 3' exonuclease, C-terminal subdomain"/>
    <property type="match status" value="1"/>
</dbReference>
<dbReference type="InterPro" id="IPR036775">
    <property type="entry name" value="DNA_pol_Y-fam_lit_finger_sf"/>
</dbReference>
<dbReference type="Pfam" id="PF11798">
    <property type="entry name" value="IMS_HHH"/>
    <property type="match status" value="1"/>
</dbReference>
<reference evidence="8" key="1">
    <citation type="journal article" date="2019" name="Int. J. Syst. Evol. Microbiol.">
        <title>The Global Catalogue of Microorganisms (GCM) 10K type strain sequencing project: providing services to taxonomists for standard genome sequencing and annotation.</title>
        <authorList>
            <consortium name="The Broad Institute Genomics Platform"/>
            <consortium name="The Broad Institute Genome Sequencing Center for Infectious Disease"/>
            <person name="Wu L."/>
            <person name="Ma J."/>
        </authorList>
    </citation>
    <scope>NUCLEOTIDE SEQUENCE [LARGE SCALE GENOMIC DNA]</scope>
    <source>
        <strain evidence="8">JCM 16981</strain>
    </source>
</reference>
<proteinExistence type="inferred from homology"/>
<evidence type="ECO:0000256" key="3">
    <source>
        <dbReference type="ARBA" id="ARBA00022763"/>
    </source>
</evidence>